<proteinExistence type="predicted"/>
<accession>A0A7J7JB07</accession>
<dbReference type="SMART" id="SM00670">
    <property type="entry name" value="PINc"/>
    <property type="match status" value="1"/>
</dbReference>
<evidence type="ECO:0000313" key="3">
    <source>
        <dbReference type="Proteomes" id="UP000593567"/>
    </source>
</evidence>
<dbReference type="GO" id="GO:0000176">
    <property type="term" value="C:nuclear exosome (RNase complex)"/>
    <property type="evidence" value="ECO:0007669"/>
    <property type="project" value="TreeGrafter"/>
</dbReference>
<dbReference type="Pfam" id="PF13638">
    <property type="entry name" value="PIN_4"/>
    <property type="match status" value="1"/>
</dbReference>
<dbReference type="GO" id="GO:0071031">
    <property type="term" value="P:nuclear mRNA surveillance of mRNA 3'-end processing"/>
    <property type="evidence" value="ECO:0007669"/>
    <property type="project" value="TreeGrafter"/>
</dbReference>
<dbReference type="Gene3D" id="2.40.50.690">
    <property type="match status" value="1"/>
</dbReference>
<dbReference type="OrthoDB" id="8865864at2759"/>
<feature type="domain" description="PIN" evidence="1">
    <location>
        <begin position="87"/>
        <end position="202"/>
    </location>
</feature>
<dbReference type="PANTHER" id="PTHR23355:SF35">
    <property type="entry name" value="EXOSOME COMPLEX EXONUCLEASE RRP44"/>
    <property type="match status" value="1"/>
</dbReference>
<dbReference type="GO" id="GO:0016075">
    <property type="term" value="P:rRNA catabolic process"/>
    <property type="evidence" value="ECO:0007669"/>
    <property type="project" value="TreeGrafter"/>
</dbReference>
<dbReference type="InterPro" id="IPR012340">
    <property type="entry name" value="NA-bd_OB-fold"/>
</dbReference>
<sequence>MLKSKIFVKKTKRGGILKIVREHYLRDDILCGFESCELCYKRKGAEDPMEICNGDHESRDVRPSSQQTNICLSDQLLVTFDGKQETHVLIPDTNVVLHQVDVLEDDSVKNVVILATVVEEVRHQSLTIYKRLRDLIANPEKHFYVFINEHHNETYVERVRGETANDRNDRAIRVASHWYSSHLAKHTNVKVVLLTNDRENLKLKDYLSKLKGTNDLLDKVANLEHTEKLTSREKFEYPSHVSPAELKRGLTSGKFLKGSFRASRDNYLEGEVLADGQDQPIFIQGGFSC</sequence>
<dbReference type="SUPFAM" id="SSF88723">
    <property type="entry name" value="PIN domain-like"/>
    <property type="match status" value="1"/>
</dbReference>
<dbReference type="AlphaFoldDB" id="A0A7J7JB07"/>
<dbReference type="InterPro" id="IPR050180">
    <property type="entry name" value="RNR_Ribonuclease"/>
</dbReference>
<dbReference type="Proteomes" id="UP000593567">
    <property type="component" value="Unassembled WGS sequence"/>
</dbReference>
<name>A0A7J7JB07_BUGNE</name>
<keyword evidence="3" id="KW-1185">Reference proteome</keyword>
<protein>
    <submittedName>
        <fullName evidence="2">DIS3</fullName>
    </submittedName>
</protein>
<gene>
    <name evidence="2" type="ORF">EB796_019129</name>
</gene>
<dbReference type="CDD" id="cd09862">
    <property type="entry name" value="PIN_Rrp44-like"/>
    <property type="match status" value="1"/>
</dbReference>
<dbReference type="SUPFAM" id="SSF50249">
    <property type="entry name" value="Nucleic acid-binding proteins"/>
    <property type="match status" value="1"/>
</dbReference>
<dbReference type="EMBL" id="VXIV02002837">
    <property type="protein sequence ID" value="KAF6022558.1"/>
    <property type="molecule type" value="Genomic_DNA"/>
</dbReference>
<dbReference type="InterPro" id="IPR002716">
    <property type="entry name" value="PIN_dom"/>
</dbReference>
<evidence type="ECO:0000313" key="2">
    <source>
        <dbReference type="EMBL" id="KAF6022558.1"/>
    </source>
</evidence>
<dbReference type="PANTHER" id="PTHR23355">
    <property type="entry name" value="RIBONUCLEASE"/>
    <property type="match status" value="1"/>
</dbReference>
<evidence type="ECO:0000259" key="1">
    <source>
        <dbReference type="SMART" id="SM00670"/>
    </source>
</evidence>
<dbReference type="GO" id="GO:0000175">
    <property type="term" value="F:3'-5'-RNA exonuclease activity"/>
    <property type="evidence" value="ECO:0007669"/>
    <property type="project" value="TreeGrafter"/>
</dbReference>
<dbReference type="Gene3D" id="3.40.50.1010">
    <property type="entry name" value="5'-nuclease"/>
    <property type="match status" value="1"/>
</dbReference>
<dbReference type="GO" id="GO:0000177">
    <property type="term" value="C:cytoplasmic exosome (RNase complex)"/>
    <property type="evidence" value="ECO:0007669"/>
    <property type="project" value="TreeGrafter"/>
</dbReference>
<dbReference type="InterPro" id="IPR029060">
    <property type="entry name" value="PIN-like_dom_sf"/>
</dbReference>
<comment type="caution">
    <text evidence="2">The sequence shown here is derived from an EMBL/GenBank/DDBJ whole genome shotgun (WGS) entry which is preliminary data.</text>
</comment>
<organism evidence="2 3">
    <name type="scientific">Bugula neritina</name>
    <name type="common">Brown bryozoan</name>
    <name type="synonym">Sertularia neritina</name>
    <dbReference type="NCBI Taxonomy" id="10212"/>
    <lineage>
        <taxon>Eukaryota</taxon>
        <taxon>Metazoa</taxon>
        <taxon>Spiralia</taxon>
        <taxon>Lophotrochozoa</taxon>
        <taxon>Bryozoa</taxon>
        <taxon>Gymnolaemata</taxon>
        <taxon>Cheilostomatida</taxon>
        <taxon>Flustrina</taxon>
        <taxon>Buguloidea</taxon>
        <taxon>Bugulidae</taxon>
        <taxon>Bugula</taxon>
    </lineage>
</organism>
<dbReference type="GO" id="GO:0004519">
    <property type="term" value="F:endonuclease activity"/>
    <property type="evidence" value="ECO:0007669"/>
    <property type="project" value="TreeGrafter"/>
</dbReference>
<reference evidence="2" key="1">
    <citation type="submission" date="2020-06" db="EMBL/GenBank/DDBJ databases">
        <title>Draft genome of Bugula neritina, a colonial animal packing powerful symbionts and potential medicines.</title>
        <authorList>
            <person name="Rayko M."/>
        </authorList>
    </citation>
    <scope>NUCLEOTIDE SEQUENCE [LARGE SCALE GENOMIC DNA]</scope>
    <source>
        <strain evidence="2">Kwan_BN1</strain>
    </source>
</reference>